<keyword evidence="1" id="KW-0175">Coiled coil</keyword>
<dbReference type="InterPro" id="IPR009061">
    <property type="entry name" value="DNA-bd_dom_put_sf"/>
</dbReference>
<evidence type="ECO:0000313" key="4">
    <source>
        <dbReference type="Proteomes" id="UP000601587"/>
    </source>
</evidence>
<dbReference type="Gene3D" id="1.10.1660.10">
    <property type="match status" value="1"/>
</dbReference>
<dbReference type="Proteomes" id="UP000601587">
    <property type="component" value="Unassembled WGS sequence"/>
</dbReference>
<feature type="coiled-coil region" evidence="1">
    <location>
        <begin position="71"/>
        <end position="98"/>
    </location>
</feature>
<dbReference type="EMBL" id="WCGB01000045">
    <property type="protein sequence ID" value="NRN92165.1"/>
    <property type="molecule type" value="Genomic_DNA"/>
</dbReference>
<dbReference type="RefSeq" id="WP_172981296.1">
    <property type="nucleotide sequence ID" value="NZ_WCFF01000101.1"/>
</dbReference>
<dbReference type="SUPFAM" id="SSF46955">
    <property type="entry name" value="Putative DNA-binding domain"/>
    <property type="match status" value="1"/>
</dbReference>
<dbReference type="AlphaFoldDB" id="A0A9Q5G8D4"/>
<sequence length="163" mass="19130">MKQSKQLYSQNKIAEILGISRGTFSKWLKENSVSPKQQKGQRKLYDETVIEQYKQSKKTSGSKDSKRLTTVELLQDNLKEKQQEIDYLKEQLEEKDAQIKVKDETISEFGLKFAKLADQAQQLNLVDKPQLIKSKQETASNEKTVEKTPKNSKKEKRFWQFWK</sequence>
<name>A0A9Q5G8D4_LACHE</name>
<evidence type="ECO:0000256" key="2">
    <source>
        <dbReference type="SAM" id="MobiDB-lite"/>
    </source>
</evidence>
<gene>
    <name evidence="3" type="ORF">IMAU50013_01712</name>
</gene>
<proteinExistence type="predicted"/>
<feature type="region of interest" description="Disordered" evidence="2">
    <location>
        <begin position="134"/>
        <end position="163"/>
    </location>
</feature>
<protein>
    <submittedName>
        <fullName evidence="3">Uncharacterized protein</fullName>
    </submittedName>
</protein>
<comment type="caution">
    <text evidence="3">The sequence shown here is derived from an EMBL/GenBank/DDBJ whole genome shotgun (WGS) entry which is preliminary data.</text>
</comment>
<organism evidence="3 4">
    <name type="scientific">Lactobacillus helveticus</name>
    <name type="common">Lactobacillus suntoryeus</name>
    <dbReference type="NCBI Taxonomy" id="1587"/>
    <lineage>
        <taxon>Bacteria</taxon>
        <taxon>Bacillati</taxon>
        <taxon>Bacillota</taxon>
        <taxon>Bacilli</taxon>
        <taxon>Lactobacillales</taxon>
        <taxon>Lactobacillaceae</taxon>
        <taxon>Lactobacillus</taxon>
    </lineage>
</organism>
<accession>A0A9Q5G8D4</accession>
<reference evidence="3" key="1">
    <citation type="submission" date="2019-09" db="EMBL/GenBank/DDBJ databases">
        <title>Comparative genomic analysis of Lactobacillus helveticus.</title>
        <authorList>
            <person name="Zhang H."/>
            <person name="Chen Y."/>
            <person name="Zhong Z."/>
        </authorList>
    </citation>
    <scope>NUCLEOTIDE SEQUENCE</scope>
    <source>
        <strain evidence="3">IMAU50013</strain>
    </source>
</reference>
<evidence type="ECO:0000256" key="1">
    <source>
        <dbReference type="SAM" id="Coils"/>
    </source>
</evidence>
<evidence type="ECO:0000313" key="3">
    <source>
        <dbReference type="EMBL" id="NRN92165.1"/>
    </source>
</evidence>